<sequence>MRSAPTATNTATPRSVACAETKGRSGVVVAESAIVLIVVVVSCMAVLDLGMNVARSNSLSDCARHAARFAMLHGSTAPEGLGPQEWSGTVSDDHPVADIIRNRLLAMAPDAVGLTITWPDGGNSKSERVTVELEFQPPQLSAISSGLSPLQARSTMRILR</sequence>
<organism evidence="3 4">
    <name type="scientific">Fuerstiella marisgermanici</name>
    <dbReference type="NCBI Taxonomy" id="1891926"/>
    <lineage>
        <taxon>Bacteria</taxon>
        <taxon>Pseudomonadati</taxon>
        <taxon>Planctomycetota</taxon>
        <taxon>Planctomycetia</taxon>
        <taxon>Planctomycetales</taxon>
        <taxon>Planctomycetaceae</taxon>
        <taxon>Fuerstiella</taxon>
    </lineage>
</organism>
<dbReference type="Pfam" id="PF07811">
    <property type="entry name" value="TadE"/>
    <property type="match status" value="1"/>
</dbReference>
<dbReference type="InterPro" id="IPR012495">
    <property type="entry name" value="TadE-like_dom"/>
</dbReference>
<dbReference type="EMBL" id="CP017641">
    <property type="protein sequence ID" value="APZ95402.1"/>
    <property type="molecule type" value="Genomic_DNA"/>
</dbReference>
<evidence type="ECO:0000256" key="1">
    <source>
        <dbReference type="SAM" id="Phobius"/>
    </source>
</evidence>
<keyword evidence="4" id="KW-1185">Reference proteome</keyword>
<keyword evidence="1" id="KW-0812">Transmembrane</keyword>
<evidence type="ECO:0000313" key="4">
    <source>
        <dbReference type="Proteomes" id="UP000187735"/>
    </source>
</evidence>
<feature type="domain" description="TadE-like" evidence="2">
    <location>
        <begin position="26"/>
        <end position="68"/>
    </location>
</feature>
<dbReference type="AlphaFoldDB" id="A0A1P8WMV2"/>
<dbReference type="STRING" id="1891926.Fuma_05060"/>
<dbReference type="RefSeq" id="WP_414655184.1">
    <property type="nucleotide sequence ID" value="NZ_CP017641.1"/>
</dbReference>
<gene>
    <name evidence="3" type="ORF">Fuma_05060</name>
</gene>
<reference evidence="3 4" key="1">
    <citation type="journal article" date="2016" name="Front. Microbiol.">
        <title>Fuerstia marisgermanicae gen. nov., sp. nov., an Unusual Member of the Phylum Planctomycetes from the German Wadden Sea.</title>
        <authorList>
            <person name="Kohn T."/>
            <person name="Heuer A."/>
            <person name="Jogler M."/>
            <person name="Vollmers J."/>
            <person name="Boedeker C."/>
            <person name="Bunk B."/>
            <person name="Rast P."/>
            <person name="Borchert D."/>
            <person name="Glockner I."/>
            <person name="Freese H.M."/>
            <person name="Klenk H.P."/>
            <person name="Overmann J."/>
            <person name="Kaster A.K."/>
            <person name="Rohde M."/>
            <person name="Wiegand S."/>
            <person name="Jogler C."/>
        </authorList>
    </citation>
    <scope>NUCLEOTIDE SEQUENCE [LARGE SCALE GENOMIC DNA]</scope>
    <source>
        <strain evidence="3 4">NH11</strain>
    </source>
</reference>
<feature type="transmembrane region" description="Helical" evidence="1">
    <location>
        <begin position="33"/>
        <end position="54"/>
    </location>
</feature>
<accession>A0A1P8WMV2</accession>
<keyword evidence="1" id="KW-1133">Transmembrane helix</keyword>
<evidence type="ECO:0000313" key="3">
    <source>
        <dbReference type="EMBL" id="APZ95402.1"/>
    </source>
</evidence>
<keyword evidence="1" id="KW-0472">Membrane</keyword>
<protein>
    <recommendedName>
        <fullName evidence="2">TadE-like domain-containing protein</fullName>
    </recommendedName>
</protein>
<dbReference type="KEGG" id="fmr:Fuma_05060"/>
<name>A0A1P8WMV2_9PLAN</name>
<dbReference type="Proteomes" id="UP000187735">
    <property type="component" value="Chromosome"/>
</dbReference>
<proteinExistence type="predicted"/>
<evidence type="ECO:0000259" key="2">
    <source>
        <dbReference type="Pfam" id="PF07811"/>
    </source>
</evidence>